<sequence length="120" mass="14049">MVLCYSSYHLHLQQQQLRSHLWAAIRIWIISLKEAAAWEALFVYDSLLFAMIIIKGYKNKRSMERMPLLQMILRDGVCEASGLTTAKIKIFSFSALYKRRSINLFRRHVVLFSYGNPGHQ</sequence>
<name>A0A8H5FH81_9AGAR</name>
<proteinExistence type="predicted"/>
<reference evidence="2 3" key="1">
    <citation type="journal article" date="2020" name="ISME J.">
        <title>Uncovering the hidden diversity of litter-decomposition mechanisms in mushroom-forming fungi.</title>
        <authorList>
            <person name="Floudas D."/>
            <person name="Bentzer J."/>
            <person name="Ahren D."/>
            <person name="Johansson T."/>
            <person name="Persson P."/>
            <person name="Tunlid A."/>
        </authorList>
    </citation>
    <scope>NUCLEOTIDE SEQUENCE [LARGE SCALE GENOMIC DNA]</scope>
    <source>
        <strain evidence="2 3">CBS 291.85</strain>
    </source>
</reference>
<organism evidence="2 3">
    <name type="scientific">Tetrapyrgos nigripes</name>
    <dbReference type="NCBI Taxonomy" id="182062"/>
    <lineage>
        <taxon>Eukaryota</taxon>
        <taxon>Fungi</taxon>
        <taxon>Dikarya</taxon>
        <taxon>Basidiomycota</taxon>
        <taxon>Agaricomycotina</taxon>
        <taxon>Agaricomycetes</taxon>
        <taxon>Agaricomycetidae</taxon>
        <taxon>Agaricales</taxon>
        <taxon>Marasmiineae</taxon>
        <taxon>Marasmiaceae</taxon>
        <taxon>Tetrapyrgos</taxon>
    </lineage>
</organism>
<evidence type="ECO:0000256" key="1">
    <source>
        <dbReference type="SAM" id="Phobius"/>
    </source>
</evidence>
<accession>A0A8H5FH81</accession>
<dbReference type="Proteomes" id="UP000559256">
    <property type="component" value="Unassembled WGS sequence"/>
</dbReference>
<feature type="transmembrane region" description="Helical" evidence="1">
    <location>
        <begin position="36"/>
        <end position="57"/>
    </location>
</feature>
<keyword evidence="1" id="KW-0812">Transmembrane</keyword>
<gene>
    <name evidence="2" type="ORF">D9758_015662</name>
</gene>
<dbReference type="OrthoDB" id="2686513at2759"/>
<keyword evidence="1" id="KW-0472">Membrane</keyword>
<evidence type="ECO:0000313" key="2">
    <source>
        <dbReference type="EMBL" id="KAF5336674.1"/>
    </source>
</evidence>
<dbReference type="EMBL" id="JAACJM010000225">
    <property type="protein sequence ID" value="KAF5336674.1"/>
    <property type="molecule type" value="Genomic_DNA"/>
</dbReference>
<comment type="caution">
    <text evidence="2">The sequence shown here is derived from an EMBL/GenBank/DDBJ whole genome shotgun (WGS) entry which is preliminary data.</text>
</comment>
<keyword evidence="3" id="KW-1185">Reference proteome</keyword>
<dbReference type="AlphaFoldDB" id="A0A8H5FH81"/>
<evidence type="ECO:0000313" key="3">
    <source>
        <dbReference type="Proteomes" id="UP000559256"/>
    </source>
</evidence>
<keyword evidence="1" id="KW-1133">Transmembrane helix</keyword>
<protein>
    <submittedName>
        <fullName evidence="2">Uncharacterized protein</fullName>
    </submittedName>
</protein>